<name>A0A5C3MW03_9AGAM</name>
<accession>A0A5C3MW03</accession>
<dbReference type="STRING" id="5364.A0A5C3MW03"/>
<evidence type="ECO:0000256" key="1">
    <source>
        <dbReference type="ARBA" id="ARBA00022737"/>
    </source>
</evidence>
<dbReference type="InterPro" id="IPR007111">
    <property type="entry name" value="NACHT_NTPase"/>
</dbReference>
<protein>
    <recommendedName>
        <fullName evidence="2">NACHT domain-containing protein</fullName>
    </recommendedName>
</protein>
<evidence type="ECO:0000313" key="4">
    <source>
        <dbReference type="Proteomes" id="UP000305948"/>
    </source>
</evidence>
<dbReference type="Gene3D" id="3.40.50.300">
    <property type="entry name" value="P-loop containing nucleotide triphosphate hydrolases"/>
    <property type="match status" value="1"/>
</dbReference>
<keyword evidence="4" id="KW-1185">Reference proteome</keyword>
<evidence type="ECO:0000259" key="2">
    <source>
        <dbReference type="PROSITE" id="PS50837"/>
    </source>
</evidence>
<proteinExistence type="predicted"/>
<feature type="domain" description="NACHT" evidence="2">
    <location>
        <begin position="141"/>
        <end position="294"/>
    </location>
</feature>
<dbReference type="PROSITE" id="PS50837">
    <property type="entry name" value="NACHT"/>
    <property type="match status" value="1"/>
</dbReference>
<dbReference type="OrthoDB" id="163438at2759"/>
<dbReference type="PANTHER" id="PTHR10039">
    <property type="entry name" value="AMELOGENIN"/>
    <property type="match status" value="1"/>
</dbReference>
<sequence>MVAAYKVAREEDVLQKLDEFEGIFGDLMKQTSECALFLSQYFSGGFFCRLTNLAADSKMQEFQDAFLAFYDAFTRRSIRTIAVVSLATYESIRSLAAERQAVLQRLQPHPQDGSADNRCLGGTRTEYMEEILQWFSRDDNSIMWLTGPLGSGKTTLAFSIADHVSNIGPQGRLGAFILFRRDGALGMRDARRFVTTLAYKLAEFDDRIGDAVAKAVRKIADLQILSPHQQFQRLVVQPLMSIDGLKDGGPIMVLVDALDECTQGQSRELLLKDVISKGFGPSLNFVRFILTSRPTPDISELLSPLKNRVMRPLWIDVDAEEAARDIRLYFQAKIEEMSAQLTSTDLSRDDIVHQLTVRAGGLFIWASLTYSSSGYIQRSISALF</sequence>
<dbReference type="InterPro" id="IPR056884">
    <property type="entry name" value="NPHP3-like_N"/>
</dbReference>
<dbReference type="PANTHER" id="PTHR10039:SF17">
    <property type="entry name" value="FUNGAL STAND N-TERMINAL GOODBYE DOMAIN-CONTAINING PROTEIN-RELATED"/>
    <property type="match status" value="1"/>
</dbReference>
<reference evidence="3 4" key="1">
    <citation type="journal article" date="2019" name="Nat. Ecol. Evol.">
        <title>Megaphylogeny resolves global patterns of mushroom evolution.</title>
        <authorList>
            <person name="Varga T."/>
            <person name="Krizsan K."/>
            <person name="Foldi C."/>
            <person name="Dima B."/>
            <person name="Sanchez-Garcia M."/>
            <person name="Sanchez-Ramirez S."/>
            <person name="Szollosi G.J."/>
            <person name="Szarkandi J.G."/>
            <person name="Papp V."/>
            <person name="Albert L."/>
            <person name="Andreopoulos W."/>
            <person name="Angelini C."/>
            <person name="Antonin V."/>
            <person name="Barry K.W."/>
            <person name="Bougher N.L."/>
            <person name="Buchanan P."/>
            <person name="Buyck B."/>
            <person name="Bense V."/>
            <person name="Catcheside P."/>
            <person name="Chovatia M."/>
            <person name="Cooper J."/>
            <person name="Damon W."/>
            <person name="Desjardin D."/>
            <person name="Finy P."/>
            <person name="Geml J."/>
            <person name="Haridas S."/>
            <person name="Hughes K."/>
            <person name="Justo A."/>
            <person name="Karasinski D."/>
            <person name="Kautmanova I."/>
            <person name="Kiss B."/>
            <person name="Kocsube S."/>
            <person name="Kotiranta H."/>
            <person name="LaButti K.M."/>
            <person name="Lechner B.E."/>
            <person name="Liimatainen K."/>
            <person name="Lipzen A."/>
            <person name="Lukacs Z."/>
            <person name="Mihaltcheva S."/>
            <person name="Morgado L.N."/>
            <person name="Niskanen T."/>
            <person name="Noordeloos M.E."/>
            <person name="Ohm R.A."/>
            <person name="Ortiz-Santana B."/>
            <person name="Ovrebo C."/>
            <person name="Racz N."/>
            <person name="Riley R."/>
            <person name="Savchenko A."/>
            <person name="Shiryaev A."/>
            <person name="Soop K."/>
            <person name="Spirin V."/>
            <person name="Szebenyi C."/>
            <person name="Tomsovsky M."/>
            <person name="Tulloss R.E."/>
            <person name="Uehling J."/>
            <person name="Grigoriev I.V."/>
            <person name="Vagvolgyi C."/>
            <person name="Papp T."/>
            <person name="Martin F.M."/>
            <person name="Miettinen O."/>
            <person name="Hibbett D.S."/>
            <person name="Nagy L.G."/>
        </authorList>
    </citation>
    <scope>NUCLEOTIDE SEQUENCE [LARGE SCALE GENOMIC DNA]</scope>
    <source>
        <strain evidence="3 4">OMC1185</strain>
    </source>
</reference>
<dbReference type="AlphaFoldDB" id="A0A5C3MW03"/>
<keyword evidence="1" id="KW-0677">Repeat</keyword>
<evidence type="ECO:0000313" key="3">
    <source>
        <dbReference type="EMBL" id="TFK48366.1"/>
    </source>
</evidence>
<gene>
    <name evidence="3" type="ORF">OE88DRAFT_518532</name>
</gene>
<dbReference type="Pfam" id="PF24883">
    <property type="entry name" value="NPHP3_N"/>
    <property type="match status" value="1"/>
</dbReference>
<dbReference type="SUPFAM" id="SSF52540">
    <property type="entry name" value="P-loop containing nucleoside triphosphate hydrolases"/>
    <property type="match status" value="1"/>
</dbReference>
<dbReference type="EMBL" id="ML213519">
    <property type="protein sequence ID" value="TFK48366.1"/>
    <property type="molecule type" value="Genomic_DNA"/>
</dbReference>
<dbReference type="InterPro" id="IPR027417">
    <property type="entry name" value="P-loop_NTPase"/>
</dbReference>
<dbReference type="Proteomes" id="UP000305948">
    <property type="component" value="Unassembled WGS sequence"/>
</dbReference>
<organism evidence="3 4">
    <name type="scientific">Heliocybe sulcata</name>
    <dbReference type="NCBI Taxonomy" id="5364"/>
    <lineage>
        <taxon>Eukaryota</taxon>
        <taxon>Fungi</taxon>
        <taxon>Dikarya</taxon>
        <taxon>Basidiomycota</taxon>
        <taxon>Agaricomycotina</taxon>
        <taxon>Agaricomycetes</taxon>
        <taxon>Gloeophyllales</taxon>
        <taxon>Gloeophyllaceae</taxon>
        <taxon>Heliocybe</taxon>
    </lineage>
</organism>